<dbReference type="CDD" id="cd00519">
    <property type="entry name" value="Lipase_3"/>
    <property type="match status" value="1"/>
</dbReference>
<feature type="domain" description="Fungal lipase-type" evidence="2">
    <location>
        <begin position="136"/>
        <end position="285"/>
    </location>
</feature>
<sequence>MRFPIWNLGSLLLLVSTSLGSGYVSGGSHSYSETPPPTLTTIPADLELPSPPPLQHYGLWDTLPRPITGPKVEALYQHTLWAAAAYCLPPAVRAWDCGRRCTKGFQVYHYADRPDMGLAAYLAYRLTDQRTAEIILSFRGSSDPHTWLYDLQFASLNYTYDPIRGAKVHGGFYRCFQAIQPEIHQQLTNLIADLTQNPDRPVETIQMVVTGHSLGGALATLASLDIVQRIDELVPTNPNGRNRPNGADIEIDLTLTTIGGPRVGNRAFAELVYETVLKYTTTTAVVPAAQVSNNPPGSGGDSLLSDYRGQMAAAPQVVVFLDPTTATGRTLRSFQVNRLTSNNDLIPTLPPTLLGFYHHPHEYWVTLGLSRHATQVMECPDVKVPNKPTSIRENPLCSKAQPSPNMGAHMYVWDISFGPWCL</sequence>
<protein>
    <recommendedName>
        <fullName evidence="2">Fungal lipase-type domain-containing protein</fullName>
    </recommendedName>
</protein>
<name>A0A9W8ALY2_9FUNG</name>
<dbReference type="AlphaFoldDB" id="A0A9W8ALY2"/>
<evidence type="ECO:0000313" key="4">
    <source>
        <dbReference type="Proteomes" id="UP001150569"/>
    </source>
</evidence>
<keyword evidence="4" id="KW-1185">Reference proteome</keyword>
<evidence type="ECO:0000259" key="2">
    <source>
        <dbReference type="Pfam" id="PF01764"/>
    </source>
</evidence>
<feature type="signal peptide" evidence="1">
    <location>
        <begin position="1"/>
        <end position="22"/>
    </location>
</feature>
<reference evidence="3" key="1">
    <citation type="submission" date="2022-07" db="EMBL/GenBank/DDBJ databases">
        <title>Phylogenomic reconstructions and comparative analyses of Kickxellomycotina fungi.</title>
        <authorList>
            <person name="Reynolds N.K."/>
            <person name="Stajich J.E."/>
            <person name="Barry K."/>
            <person name="Grigoriev I.V."/>
            <person name="Crous P."/>
            <person name="Smith M.E."/>
        </authorList>
    </citation>
    <scope>NUCLEOTIDE SEQUENCE</scope>
    <source>
        <strain evidence="3">RSA 861</strain>
    </source>
</reference>
<dbReference type="InterPro" id="IPR051218">
    <property type="entry name" value="Sec_MonoDiacylglyc_Lipase"/>
</dbReference>
<dbReference type="OrthoDB" id="438440at2759"/>
<dbReference type="Gene3D" id="3.40.50.1820">
    <property type="entry name" value="alpha/beta hydrolase"/>
    <property type="match status" value="2"/>
</dbReference>
<dbReference type="InterPro" id="IPR002921">
    <property type="entry name" value="Fungal_lipase-type"/>
</dbReference>
<comment type="caution">
    <text evidence="3">The sequence shown here is derived from an EMBL/GenBank/DDBJ whole genome shotgun (WGS) entry which is preliminary data.</text>
</comment>
<dbReference type="Pfam" id="PF01764">
    <property type="entry name" value="Lipase_3"/>
    <property type="match status" value="1"/>
</dbReference>
<feature type="chain" id="PRO_5040957328" description="Fungal lipase-type domain-containing protein" evidence="1">
    <location>
        <begin position="23"/>
        <end position="422"/>
    </location>
</feature>
<gene>
    <name evidence="3" type="ORF">IWQ60_000005</name>
</gene>
<dbReference type="GO" id="GO:0006629">
    <property type="term" value="P:lipid metabolic process"/>
    <property type="evidence" value="ECO:0007669"/>
    <property type="project" value="InterPro"/>
</dbReference>
<keyword evidence="1" id="KW-0732">Signal</keyword>
<evidence type="ECO:0000256" key="1">
    <source>
        <dbReference type="SAM" id="SignalP"/>
    </source>
</evidence>
<organism evidence="3 4">
    <name type="scientific">Tieghemiomyces parasiticus</name>
    <dbReference type="NCBI Taxonomy" id="78921"/>
    <lineage>
        <taxon>Eukaryota</taxon>
        <taxon>Fungi</taxon>
        <taxon>Fungi incertae sedis</taxon>
        <taxon>Zoopagomycota</taxon>
        <taxon>Kickxellomycotina</taxon>
        <taxon>Dimargaritomycetes</taxon>
        <taxon>Dimargaritales</taxon>
        <taxon>Dimargaritaceae</taxon>
        <taxon>Tieghemiomyces</taxon>
    </lineage>
</organism>
<dbReference type="PANTHER" id="PTHR45856">
    <property type="entry name" value="ALPHA/BETA-HYDROLASES SUPERFAMILY PROTEIN"/>
    <property type="match status" value="1"/>
</dbReference>
<proteinExistence type="predicted"/>
<dbReference type="SUPFAM" id="SSF53474">
    <property type="entry name" value="alpha/beta-Hydrolases"/>
    <property type="match status" value="1"/>
</dbReference>
<dbReference type="Proteomes" id="UP001150569">
    <property type="component" value="Unassembled WGS sequence"/>
</dbReference>
<evidence type="ECO:0000313" key="3">
    <source>
        <dbReference type="EMBL" id="KAJ1930721.1"/>
    </source>
</evidence>
<dbReference type="EMBL" id="JANBPT010000001">
    <property type="protein sequence ID" value="KAJ1930721.1"/>
    <property type="molecule type" value="Genomic_DNA"/>
</dbReference>
<dbReference type="PANTHER" id="PTHR45856:SF24">
    <property type="entry name" value="FUNGAL LIPASE-LIKE DOMAIN-CONTAINING PROTEIN"/>
    <property type="match status" value="1"/>
</dbReference>
<accession>A0A9W8ALY2</accession>
<dbReference type="InterPro" id="IPR029058">
    <property type="entry name" value="AB_hydrolase_fold"/>
</dbReference>